<accession>T1H2P8</accession>
<dbReference type="EMBL" id="CAQQ02143878">
    <property type="status" value="NOT_ANNOTATED_CDS"/>
    <property type="molecule type" value="Genomic_DNA"/>
</dbReference>
<dbReference type="InterPro" id="IPR001314">
    <property type="entry name" value="Peptidase_S1A"/>
</dbReference>
<dbReference type="GO" id="GO:0004252">
    <property type="term" value="F:serine-type endopeptidase activity"/>
    <property type="evidence" value="ECO:0007669"/>
    <property type="project" value="InterPro"/>
</dbReference>
<dbReference type="Gene3D" id="2.40.10.10">
    <property type="entry name" value="Trypsin-like serine proteases"/>
    <property type="match status" value="3"/>
</dbReference>
<proteinExistence type="predicted"/>
<evidence type="ECO:0000259" key="4">
    <source>
        <dbReference type="PROSITE" id="PS50923"/>
    </source>
</evidence>
<dbReference type="InterPro" id="IPR051333">
    <property type="entry name" value="CLIP_Serine_Protease"/>
</dbReference>
<feature type="domain" description="Sushi" evidence="4">
    <location>
        <begin position="1"/>
        <end position="51"/>
    </location>
</feature>
<dbReference type="SMART" id="SM00020">
    <property type="entry name" value="Tryp_SPc"/>
    <property type="match status" value="1"/>
</dbReference>
<dbReference type="PROSITE" id="PS00134">
    <property type="entry name" value="TRYPSIN_HIS"/>
    <property type="match status" value="1"/>
</dbReference>
<dbReference type="GO" id="GO:0006508">
    <property type="term" value="P:proteolysis"/>
    <property type="evidence" value="ECO:0007669"/>
    <property type="project" value="InterPro"/>
</dbReference>
<reference evidence="6" key="1">
    <citation type="submission" date="2013-02" db="EMBL/GenBank/DDBJ databases">
        <authorList>
            <person name="Hughes D."/>
        </authorList>
    </citation>
    <scope>NUCLEOTIDE SEQUENCE</scope>
    <source>
        <strain>Durham</strain>
        <strain evidence="6">NC isolate 2 -- Noor lab</strain>
    </source>
</reference>
<dbReference type="AlphaFoldDB" id="T1H2P8"/>
<dbReference type="CDD" id="cd00033">
    <property type="entry name" value="CCP"/>
    <property type="match status" value="1"/>
</dbReference>
<evidence type="ECO:0000259" key="3">
    <source>
        <dbReference type="PROSITE" id="PS50240"/>
    </source>
</evidence>
<dbReference type="HOGENOM" id="CLU_764131_0_0_1"/>
<dbReference type="SUPFAM" id="SSF50494">
    <property type="entry name" value="Trypsin-like serine proteases"/>
    <property type="match status" value="2"/>
</dbReference>
<evidence type="ECO:0000313" key="5">
    <source>
        <dbReference type="EnsemblMetazoa" id="MESCA010501-PA"/>
    </source>
</evidence>
<organism evidence="5 6">
    <name type="scientific">Megaselia scalaris</name>
    <name type="common">Humpbacked fly</name>
    <name type="synonym">Phora scalaris</name>
    <dbReference type="NCBI Taxonomy" id="36166"/>
    <lineage>
        <taxon>Eukaryota</taxon>
        <taxon>Metazoa</taxon>
        <taxon>Ecdysozoa</taxon>
        <taxon>Arthropoda</taxon>
        <taxon>Hexapoda</taxon>
        <taxon>Insecta</taxon>
        <taxon>Pterygota</taxon>
        <taxon>Neoptera</taxon>
        <taxon>Endopterygota</taxon>
        <taxon>Diptera</taxon>
        <taxon>Brachycera</taxon>
        <taxon>Muscomorpha</taxon>
        <taxon>Platypezoidea</taxon>
        <taxon>Phoridae</taxon>
        <taxon>Megaseliini</taxon>
        <taxon>Megaselia</taxon>
    </lineage>
</organism>
<dbReference type="PROSITE" id="PS50240">
    <property type="entry name" value="TRYPSIN_DOM"/>
    <property type="match status" value="1"/>
</dbReference>
<comment type="caution">
    <text evidence="2">Lacks conserved residue(s) required for the propagation of feature annotation.</text>
</comment>
<dbReference type="Pfam" id="PF00089">
    <property type="entry name" value="Trypsin"/>
    <property type="match status" value="2"/>
</dbReference>
<dbReference type="InterPro" id="IPR001254">
    <property type="entry name" value="Trypsin_dom"/>
</dbReference>
<dbReference type="PANTHER" id="PTHR24260:SF143">
    <property type="entry name" value="SERINE PROTEASE GD-LIKE PROTEIN"/>
    <property type="match status" value="1"/>
</dbReference>
<evidence type="ECO:0000313" key="6">
    <source>
        <dbReference type="Proteomes" id="UP000015102"/>
    </source>
</evidence>
<dbReference type="InterPro" id="IPR000436">
    <property type="entry name" value="Sushi_SCR_CCP_dom"/>
</dbReference>
<evidence type="ECO:0008006" key="7">
    <source>
        <dbReference type="Google" id="ProtNLM"/>
    </source>
</evidence>
<sequence>MRIDCLTSNIIAGTKANIDCQNGYTSSVNHTKILKCQENGKWDQRIRYCQPICGKIPDQIQGFVVGGKVTSIKNIPWQAIIYKKIDGNYDHICGGSIISELLIVTAAHCLLDDNRNFVPESSLRVGVGKTSREYHYEMGSTKPQIRDIRKYQINMKFSKDSFFYDIATNVIGKVAGWGLNEGEYFGSELAYADFKSISKNDCQYEVGTISSFVRKDKFCVKKDEFGMTLCKGDSGGGFAVKVDGTFFLEGVVSAGLLPNNESCNTHNFYTTLSNIQGNARTFVIRWKPNMVCWGRPSKSISYRCAGSVISENFVLTAAHCVTNLVDDLKVYLVRLGDLRSSRKLNCKDDPIRCKYHQDFDIEY</sequence>
<dbReference type="EMBL" id="CAQQ02143877">
    <property type="status" value="NOT_ANNOTATED_CDS"/>
    <property type="molecule type" value="Genomic_DNA"/>
</dbReference>
<feature type="domain" description="Peptidase S1" evidence="3">
    <location>
        <begin position="64"/>
        <end position="292"/>
    </location>
</feature>
<evidence type="ECO:0000256" key="2">
    <source>
        <dbReference type="PROSITE-ProRule" id="PRU00302"/>
    </source>
</evidence>
<dbReference type="Gene3D" id="2.10.70.10">
    <property type="entry name" value="Complement Module, domain 1"/>
    <property type="match status" value="1"/>
</dbReference>
<dbReference type="InterPro" id="IPR018114">
    <property type="entry name" value="TRYPSIN_HIS"/>
</dbReference>
<protein>
    <recommendedName>
        <fullName evidence="7">Peptidase S1 domain-containing protein</fullName>
    </recommendedName>
</protein>
<dbReference type="PROSITE" id="PS50923">
    <property type="entry name" value="SUSHI"/>
    <property type="match status" value="1"/>
</dbReference>
<dbReference type="InterPro" id="IPR043504">
    <property type="entry name" value="Peptidase_S1_PA_chymotrypsin"/>
</dbReference>
<dbReference type="Proteomes" id="UP000015102">
    <property type="component" value="Unassembled WGS sequence"/>
</dbReference>
<dbReference type="EnsemblMetazoa" id="MESCA010501-RA">
    <property type="protein sequence ID" value="MESCA010501-PA"/>
    <property type="gene ID" value="MESCA010501"/>
</dbReference>
<keyword evidence="2" id="KW-0768">Sushi</keyword>
<dbReference type="OMA" id="REYHYEM"/>
<reference evidence="5" key="2">
    <citation type="submission" date="2015-06" db="UniProtKB">
        <authorList>
            <consortium name="EnsemblMetazoa"/>
        </authorList>
    </citation>
    <scope>IDENTIFICATION</scope>
</reference>
<name>T1H2P8_MEGSC</name>
<dbReference type="PRINTS" id="PR00722">
    <property type="entry name" value="CHYMOTRYPSIN"/>
</dbReference>
<dbReference type="Pfam" id="PF00084">
    <property type="entry name" value="Sushi"/>
    <property type="match status" value="1"/>
</dbReference>
<dbReference type="STRING" id="36166.T1H2P8"/>
<dbReference type="InterPro" id="IPR009003">
    <property type="entry name" value="Peptidase_S1_PA"/>
</dbReference>
<evidence type="ECO:0000256" key="1">
    <source>
        <dbReference type="ARBA" id="ARBA00023157"/>
    </source>
</evidence>
<keyword evidence="1" id="KW-1015">Disulfide bond</keyword>
<keyword evidence="6" id="KW-1185">Reference proteome</keyword>
<dbReference type="PANTHER" id="PTHR24260">
    <property type="match status" value="1"/>
</dbReference>